<gene>
    <name evidence="2" type="ORF">ANCDUO_15711</name>
</gene>
<dbReference type="Gene3D" id="1.10.3520.10">
    <property type="entry name" value="Glycolipid transfer protein"/>
    <property type="match status" value="1"/>
</dbReference>
<dbReference type="Pfam" id="PF08718">
    <property type="entry name" value="GLTP"/>
    <property type="match status" value="1"/>
</dbReference>
<keyword evidence="3" id="KW-1185">Reference proteome</keyword>
<accession>A0A0C2G5H0</accession>
<dbReference type="GO" id="GO:0016020">
    <property type="term" value="C:membrane"/>
    <property type="evidence" value="ECO:0007669"/>
    <property type="project" value="TreeGrafter"/>
</dbReference>
<dbReference type="InterPro" id="IPR014830">
    <property type="entry name" value="Glycolipid_transfer_prot_dom"/>
</dbReference>
<dbReference type="EMBL" id="KN739636">
    <property type="protein sequence ID" value="KIH54144.1"/>
    <property type="molecule type" value="Genomic_DNA"/>
</dbReference>
<dbReference type="OrthoDB" id="116883at2759"/>
<dbReference type="GO" id="GO:1902388">
    <property type="term" value="F:ceramide 1-phosphate transfer activity"/>
    <property type="evidence" value="ECO:0007669"/>
    <property type="project" value="TreeGrafter"/>
</dbReference>
<feature type="domain" description="Glycolipid transfer protein" evidence="1">
    <location>
        <begin position="42"/>
        <end position="189"/>
    </location>
</feature>
<proteinExistence type="predicted"/>
<dbReference type="Proteomes" id="UP000054047">
    <property type="component" value="Unassembled WGS sequence"/>
</dbReference>
<dbReference type="GO" id="GO:0005829">
    <property type="term" value="C:cytosol"/>
    <property type="evidence" value="ECO:0007669"/>
    <property type="project" value="TreeGrafter"/>
</dbReference>
<dbReference type="AlphaFoldDB" id="A0A0C2G5H0"/>
<organism evidence="2 3">
    <name type="scientific">Ancylostoma duodenale</name>
    <dbReference type="NCBI Taxonomy" id="51022"/>
    <lineage>
        <taxon>Eukaryota</taxon>
        <taxon>Metazoa</taxon>
        <taxon>Ecdysozoa</taxon>
        <taxon>Nematoda</taxon>
        <taxon>Chromadorea</taxon>
        <taxon>Rhabditida</taxon>
        <taxon>Rhabditina</taxon>
        <taxon>Rhabditomorpha</taxon>
        <taxon>Strongyloidea</taxon>
        <taxon>Ancylostomatidae</taxon>
        <taxon>Ancylostomatinae</taxon>
        <taxon>Ancylostoma</taxon>
    </lineage>
</organism>
<dbReference type="PANTHER" id="PTHR10219:SF43">
    <property type="entry name" value="GLYCOLIPID TRANSFER PROTEIN DOMAIN-CONTAINING PROTEIN"/>
    <property type="match status" value="1"/>
</dbReference>
<dbReference type="SUPFAM" id="SSF110004">
    <property type="entry name" value="Glycolipid transfer protein, GLTP"/>
    <property type="match status" value="1"/>
</dbReference>
<name>A0A0C2G5H0_9BILA</name>
<dbReference type="GO" id="GO:1902387">
    <property type="term" value="F:ceramide 1-phosphate binding"/>
    <property type="evidence" value="ECO:0007669"/>
    <property type="project" value="TreeGrafter"/>
</dbReference>
<dbReference type="InterPro" id="IPR036497">
    <property type="entry name" value="GLTP_sf"/>
</dbReference>
<evidence type="ECO:0000259" key="1">
    <source>
        <dbReference type="Pfam" id="PF08718"/>
    </source>
</evidence>
<dbReference type="PANTHER" id="PTHR10219">
    <property type="entry name" value="GLYCOLIPID TRANSFER PROTEIN-RELATED"/>
    <property type="match status" value="1"/>
</dbReference>
<reference evidence="2 3" key="1">
    <citation type="submission" date="2013-12" db="EMBL/GenBank/DDBJ databases">
        <title>Draft genome of the parsitic nematode Ancylostoma duodenale.</title>
        <authorList>
            <person name="Mitreva M."/>
        </authorList>
    </citation>
    <scope>NUCLEOTIDE SEQUENCE [LARGE SCALE GENOMIC DNA]</scope>
    <source>
        <strain evidence="2 3">Zhejiang</strain>
    </source>
</reference>
<protein>
    <submittedName>
        <fullName evidence="2">Glycolipid transfer protein</fullName>
    </submittedName>
</protein>
<evidence type="ECO:0000313" key="3">
    <source>
        <dbReference type="Proteomes" id="UP000054047"/>
    </source>
</evidence>
<sequence>MFFRDMVDVDSNDAAEKTEKFRIEIVQKCFGASTEQHGDDVDLGYFIEAYEELNKFIGLLGKIFHFVQVDVREKTTKLRQLRQKIPEFYKSVKEMVVYEHGKKDYPGSKALLALHRTNMYKCKCFSALEFICAFISALATSTNEDSVSSICRKTYEDTLARFHPWVIRKAVGLASYTLPSRGQLITSIQGNMPEESYVREVLSDVVAKIQVVHSRVDAIFTQYELHTLL</sequence>
<evidence type="ECO:0000313" key="2">
    <source>
        <dbReference type="EMBL" id="KIH54144.1"/>
    </source>
</evidence>